<dbReference type="InterPro" id="IPR001750">
    <property type="entry name" value="ND/Mrp_TM"/>
</dbReference>
<feature type="transmembrane region" description="Helical" evidence="8">
    <location>
        <begin position="33"/>
        <end position="51"/>
    </location>
</feature>
<feature type="transmembrane region" description="Helical" evidence="8">
    <location>
        <begin position="58"/>
        <end position="75"/>
    </location>
</feature>
<evidence type="ECO:0000256" key="1">
    <source>
        <dbReference type="ARBA" id="ARBA00004651"/>
    </source>
</evidence>
<feature type="domain" description="NADH:quinone oxidoreductase/Mrp antiporter transmembrane" evidence="9">
    <location>
        <begin position="75"/>
        <end position="274"/>
    </location>
</feature>
<dbReference type="PANTHER" id="PTHR42703:SF1">
    <property type="entry name" value="NA(+)_H(+) ANTIPORTER SUBUNIT D1"/>
    <property type="match status" value="1"/>
</dbReference>
<keyword evidence="6 8" id="KW-0472">Membrane</keyword>
<name>A0ABX3IHM5_9BACT</name>
<keyword evidence="11" id="KW-1185">Reference proteome</keyword>
<feature type="transmembrane region" description="Helical" evidence="8">
    <location>
        <begin position="81"/>
        <end position="99"/>
    </location>
</feature>
<comment type="similarity">
    <text evidence="2">Belongs to the CPA3 antiporters (TC 2.A.63) subunit D family.</text>
</comment>
<feature type="transmembrane region" description="Helical" evidence="8">
    <location>
        <begin position="201"/>
        <end position="218"/>
    </location>
</feature>
<sequence>MIPISSISLLFERFDIVLSGYGGVHLIFDSNSFYFLLTNISCSIIVSYFLYQNGNEHVYFFFSLLHTILNLLFISNDLFNIYVILETSTLLITLLILSSEKFEQKITAIKYIFASSLAMSFYLIGIGMHYYSTGSFDISNVDGLSGYLMKFSLLAKGGFFLFGLWLPEVHSNSEPEISAMLSSVYTQSVLFPLLRIGLDDLFLFGIMAFFYGVFFAIISKDFKKVLAYSSMSQLGIMILNPLFTPVYVLYHGISKSILFLSTRYVKRDLSEKREVPVFLFLALLISLLSISGFSFTALGYVKSKLFVENFKYFKYIVSFLSAVYAGKVLKLRVVFSKRHILLFLFSIFLIYPYFNVISSLFVVLGLIFGYFLKIYFDFSITTESILTFMVFSISFFTLLGGRLW</sequence>
<feature type="transmembrane region" description="Helical" evidence="8">
    <location>
        <begin position="111"/>
        <end position="132"/>
    </location>
</feature>
<evidence type="ECO:0000256" key="2">
    <source>
        <dbReference type="ARBA" id="ARBA00005346"/>
    </source>
</evidence>
<accession>A0ABX3IHM5</accession>
<dbReference type="Proteomes" id="UP000242616">
    <property type="component" value="Unassembled WGS sequence"/>
</dbReference>
<comment type="subcellular location">
    <subcellularLocation>
        <location evidence="1">Cell membrane</location>
        <topology evidence="1">Multi-pass membrane protein</topology>
    </subcellularLocation>
    <subcellularLocation>
        <location evidence="7">Membrane</location>
        <topology evidence="7">Multi-pass membrane protein</topology>
    </subcellularLocation>
</comment>
<organism evidence="10 11">
    <name type="scientific">Thermosipho affectus</name>
    <dbReference type="NCBI Taxonomy" id="660294"/>
    <lineage>
        <taxon>Bacteria</taxon>
        <taxon>Thermotogati</taxon>
        <taxon>Thermotogota</taxon>
        <taxon>Thermotogae</taxon>
        <taxon>Thermotogales</taxon>
        <taxon>Fervidobacteriaceae</taxon>
        <taxon>Thermosipho</taxon>
    </lineage>
</organism>
<dbReference type="EMBL" id="LBFC01000018">
    <property type="protein sequence ID" value="ONN27336.1"/>
    <property type="molecule type" value="Genomic_DNA"/>
</dbReference>
<feature type="transmembrane region" description="Helical" evidence="8">
    <location>
        <begin position="341"/>
        <end position="372"/>
    </location>
</feature>
<feature type="transmembrane region" description="Helical" evidence="8">
    <location>
        <begin position="384"/>
        <end position="403"/>
    </location>
</feature>
<comment type="caution">
    <text evidence="10">The sequence shown here is derived from an EMBL/GenBank/DDBJ whole genome shotgun (WGS) entry which is preliminary data.</text>
</comment>
<gene>
    <name evidence="10" type="ORF">XJ44_05005</name>
</gene>
<evidence type="ECO:0000256" key="4">
    <source>
        <dbReference type="ARBA" id="ARBA00022692"/>
    </source>
</evidence>
<evidence type="ECO:0000313" key="10">
    <source>
        <dbReference type="EMBL" id="ONN27336.1"/>
    </source>
</evidence>
<evidence type="ECO:0000256" key="6">
    <source>
        <dbReference type="ARBA" id="ARBA00023136"/>
    </source>
</evidence>
<keyword evidence="5 8" id="KW-1133">Transmembrane helix</keyword>
<reference evidence="10 11" key="1">
    <citation type="submission" date="2015-06" db="EMBL/GenBank/DDBJ databases">
        <title>Genome sequencing of Thermotogales isolates from hydrothermal vents.</title>
        <authorList>
            <person name="Haverkamp T.H."/>
            <person name="Kublanov I.V."/>
            <person name="Nesbo C.L."/>
        </authorList>
    </citation>
    <scope>NUCLEOTIDE SEQUENCE [LARGE SCALE GENOMIC DNA]</scope>
    <source>
        <strain evidence="11">ik275mar</strain>
    </source>
</reference>
<dbReference type="PANTHER" id="PTHR42703">
    <property type="entry name" value="NADH DEHYDROGENASE"/>
    <property type="match status" value="1"/>
</dbReference>
<evidence type="ECO:0000313" key="11">
    <source>
        <dbReference type="Proteomes" id="UP000242616"/>
    </source>
</evidence>
<evidence type="ECO:0000256" key="3">
    <source>
        <dbReference type="ARBA" id="ARBA00022475"/>
    </source>
</evidence>
<proteinExistence type="inferred from homology"/>
<feature type="transmembrane region" description="Helical" evidence="8">
    <location>
        <begin position="312"/>
        <end position="329"/>
    </location>
</feature>
<evidence type="ECO:0000256" key="7">
    <source>
        <dbReference type="RuleBase" id="RU000320"/>
    </source>
</evidence>
<feature type="transmembrane region" description="Helical" evidence="8">
    <location>
        <begin position="277"/>
        <end position="300"/>
    </location>
</feature>
<dbReference type="InterPro" id="IPR050586">
    <property type="entry name" value="CPA3_Na-H_Antiporter_D"/>
</dbReference>
<feature type="transmembrane region" description="Helical" evidence="8">
    <location>
        <begin position="144"/>
        <end position="165"/>
    </location>
</feature>
<keyword evidence="4 7" id="KW-0812">Transmembrane</keyword>
<protein>
    <submittedName>
        <fullName evidence="10">NADH-ubiquinone oxidoreductase</fullName>
    </submittedName>
</protein>
<keyword evidence="3" id="KW-1003">Cell membrane</keyword>
<evidence type="ECO:0000256" key="8">
    <source>
        <dbReference type="SAM" id="Phobius"/>
    </source>
</evidence>
<dbReference type="Pfam" id="PF00361">
    <property type="entry name" value="Proton_antipo_M"/>
    <property type="match status" value="1"/>
</dbReference>
<evidence type="ECO:0000259" key="9">
    <source>
        <dbReference type="Pfam" id="PF00361"/>
    </source>
</evidence>
<evidence type="ECO:0000256" key="5">
    <source>
        <dbReference type="ARBA" id="ARBA00022989"/>
    </source>
</evidence>